<protein>
    <submittedName>
        <fullName evidence="1">Pentapeptide repeat-containing protein</fullName>
    </submittedName>
</protein>
<dbReference type="PANTHER" id="PTHR42999:SF1">
    <property type="entry name" value="PENTAPEPTIDE REPEAT-CONTAINING PROTEIN"/>
    <property type="match status" value="1"/>
</dbReference>
<dbReference type="AlphaFoldDB" id="A0A7X2MWX8"/>
<sequence length="212" mass="24422">MAKIKIQQPKFIDELEEESRIDEYDFDDKIADKVIENQAIRYKDGRGTTLDSCIFRNIIFQECTFKNIDFIDVVFENCDMSNVEMTDGSITRTQFIGCKLMGAKFDSNHMKDVLFKDSVCSYANFSYSKLQNVMFEKCRIEEGVFQEVNHKNIAFMDNVMNNAYFNKTSLKNIDFTTCEINGLNAEIPDLEGAVVTTMQALDLAQILRLVIK</sequence>
<dbReference type="Proteomes" id="UP000460287">
    <property type="component" value="Unassembled WGS sequence"/>
</dbReference>
<name>A0A7X2MWX8_9CLOT</name>
<keyword evidence="2" id="KW-1185">Reference proteome</keyword>
<dbReference type="EMBL" id="VULX01000003">
    <property type="protein sequence ID" value="MSR90550.1"/>
    <property type="molecule type" value="Genomic_DNA"/>
</dbReference>
<dbReference type="Gene3D" id="2.160.20.80">
    <property type="entry name" value="E3 ubiquitin-protein ligase SopA"/>
    <property type="match status" value="1"/>
</dbReference>
<proteinExistence type="predicted"/>
<dbReference type="RefSeq" id="WP_154530437.1">
    <property type="nucleotide sequence ID" value="NZ_VULX01000003.1"/>
</dbReference>
<dbReference type="SUPFAM" id="SSF141571">
    <property type="entry name" value="Pentapeptide repeat-like"/>
    <property type="match status" value="1"/>
</dbReference>
<dbReference type="PANTHER" id="PTHR42999">
    <property type="entry name" value="ANTIBIOTIC RESISTANCE PROTEIN MCBG"/>
    <property type="match status" value="1"/>
</dbReference>
<organism evidence="1 2">
    <name type="scientific">Inconstantimicrobium porci</name>
    <dbReference type="NCBI Taxonomy" id="2652291"/>
    <lineage>
        <taxon>Bacteria</taxon>
        <taxon>Bacillati</taxon>
        <taxon>Bacillota</taxon>
        <taxon>Clostridia</taxon>
        <taxon>Eubacteriales</taxon>
        <taxon>Clostridiaceae</taxon>
        <taxon>Inconstantimicrobium</taxon>
    </lineage>
</organism>
<dbReference type="InterPro" id="IPR001646">
    <property type="entry name" value="5peptide_repeat"/>
</dbReference>
<gene>
    <name evidence="1" type="ORF">FYJ33_03750</name>
</gene>
<accession>A0A7X2MWX8</accession>
<reference evidence="1 2" key="1">
    <citation type="submission" date="2019-08" db="EMBL/GenBank/DDBJ databases">
        <title>In-depth cultivation of the pig gut microbiome towards novel bacterial diversity and tailored functional studies.</title>
        <authorList>
            <person name="Wylensek D."/>
            <person name="Hitch T.C.A."/>
            <person name="Clavel T."/>
        </authorList>
    </citation>
    <scope>NUCLEOTIDE SEQUENCE [LARGE SCALE GENOMIC DNA]</scope>
    <source>
        <strain evidence="1 2">WCA-383-APC-5B</strain>
    </source>
</reference>
<evidence type="ECO:0000313" key="1">
    <source>
        <dbReference type="EMBL" id="MSR90550.1"/>
    </source>
</evidence>
<evidence type="ECO:0000313" key="2">
    <source>
        <dbReference type="Proteomes" id="UP000460287"/>
    </source>
</evidence>
<dbReference type="Pfam" id="PF13599">
    <property type="entry name" value="Pentapeptide_4"/>
    <property type="match status" value="1"/>
</dbReference>
<comment type="caution">
    <text evidence="1">The sequence shown here is derived from an EMBL/GenBank/DDBJ whole genome shotgun (WGS) entry which is preliminary data.</text>
</comment>
<dbReference type="InterPro" id="IPR052949">
    <property type="entry name" value="PA_immunity-related"/>
</dbReference>